<evidence type="ECO:0000259" key="1">
    <source>
        <dbReference type="Pfam" id="PF00903"/>
    </source>
</evidence>
<dbReference type="AlphaFoldDB" id="A0AAI8L8G7"/>
<gene>
    <name evidence="2" type="ORF">DWG14_07310</name>
</gene>
<dbReference type="InterPro" id="IPR029068">
    <property type="entry name" value="Glyas_Bleomycin-R_OHBP_Dase"/>
</dbReference>
<sequence length="117" mass="12655">MASVTDMDIRASFLPHDDPEASLAFYRDVLGFEVRGDTGHGGRRRITVGPAGGPSVVLHPVGEGPGLLLTTPDLDAAFEWLQARAEVIQEPIEQSYGVRDCAFLDPAGNVIRVQELR</sequence>
<evidence type="ECO:0000313" key="3">
    <source>
        <dbReference type="Proteomes" id="UP000265765"/>
    </source>
</evidence>
<dbReference type="EMBL" id="CP032427">
    <property type="protein sequence ID" value="AYC43004.1"/>
    <property type="molecule type" value="Genomic_DNA"/>
</dbReference>
<protein>
    <recommendedName>
        <fullName evidence="1">Glyoxalase/fosfomycin resistance/dioxygenase domain-containing protein</fullName>
    </recommendedName>
</protein>
<organism evidence="2 3">
    <name type="scientific">Streptomyces griseorubiginosus</name>
    <dbReference type="NCBI Taxonomy" id="67304"/>
    <lineage>
        <taxon>Bacteria</taxon>
        <taxon>Bacillati</taxon>
        <taxon>Actinomycetota</taxon>
        <taxon>Actinomycetes</taxon>
        <taxon>Kitasatosporales</taxon>
        <taxon>Streptomycetaceae</taxon>
        <taxon>Streptomyces</taxon>
    </lineage>
</organism>
<dbReference type="KEGG" id="sge:DWG14_07310"/>
<proteinExistence type="predicted"/>
<dbReference type="Gene3D" id="3.10.180.10">
    <property type="entry name" value="2,3-Dihydroxybiphenyl 1,2-Dioxygenase, domain 1"/>
    <property type="match status" value="1"/>
</dbReference>
<accession>A0AAI8L8G7</accession>
<reference evidence="2 3" key="1">
    <citation type="submission" date="2018-09" db="EMBL/GenBank/DDBJ databases">
        <title>Production of Trimethoprim by Streptomyces sp. 3E-1.</title>
        <authorList>
            <person name="Kang H.J."/>
            <person name="Kim S.B."/>
        </authorList>
    </citation>
    <scope>NUCLEOTIDE SEQUENCE [LARGE SCALE GENOMIC DNA]</scope>
    <source>
        <strain evidence="2 3">3E-1</strain>
    </source>
</reference>
<name>A0AAI8L8G7_9ACTN</name>
<dbReference type="Proteomes" id="UP000265765">
    <property type="component" value="Chromosome"/>
</dbReference>
<dbReference type="SUPFAM" id="SSF54593">
    <property type="entry name" value="Glyoxalase/Bleomycin resistance protein/Dihydroxybiphenyl dioxygenase"/>
    <property type="match status" value="1"/>
</dbReference>
<evidence type="ECO:0000313" key="2">
    <source>
        <dbReference type="EMBL" id="AYC43004.1"/>
    </source>
</evidence>
<dbReference type="Pfam" id="PF00903">
    <property type="entry name" value="Glyoxalase"/>
    <property type="match status" value="1"/>
</dbReference>
<feature type="domain" description="Glyoxalase/fosfomycin resistance/dioxygenase" evidence="1">
    <location>
        <begin position="14"/>
        <end position="112"/>
    </location>
</feature>
<dbReference type="InterPro" id="IPR004360">
    <property type="entry name" value="Glyas_Fos-R_dOase_dom"/>
</dbReference>